<feature type="domain" description="Ferlin B-domain" evidence="6">
    <location>
        <begin position="24"/>
        <end position="99"/>
    </location>
</feature>
<evidence type="ECO:0000256" key="2">
    <source>
        <dbReference type="ARBA" id="ARBA00022692"/>
    </source>
</evidence>
<evidence type="ECO:0000313" key="7">
    <source>
        <dbReference type="EMBL" id="KAJ7375522.1"/>
    </source>
</evidence>
<keyword evidence="5" id="KW-0472">Membrane</keyword>
<keyword evidence="4" id="KW-1133">Transmembrane helix</keyword>
<dbReference type="PANTHER" id="PTHR12546">
    <property type="entry name" value="FER-1-LIKE"/>
    <property type="match status" value="1"/>
</dbReference>
<comment type="subcellular location">
    <subcellularLocation>
        <location evidence="1">Membrane</location>
    </subcellularLocation>
</comment>
<keyword evidence="3" id="KW-0677">Repeat</keyword>
<comment type="caution">
    <text evidence="7">The sequence shown here is derived from an EMBL/GenBank/DDBJ whole genome shotgun (WGS) entry which is preliminary data.</text>
</comment>
<name>A0A9X0CTI7_9CNID</name>
<evidence type="ECO:0000256" key="4">
    <source>
        <dbReference type="ARBA" id="ARBA00022989"/>
    </source>
</evidence>
<dbReference type="PANTHER" id="PTHR12546:SF33">
    <property type="entry name" value="SPERM VESICLE FUSION PROTEIN FER-1"/>
    <property type="match status" value="1"/>
</dbReference>
<reference evidence="7" key="1">
    <citation type="submission" date="2023-01" db="EMBL/GenBank/DDBJ databases">
        <title>Genome assembly of the deep-sea coral Lophelia pertusa.</title>
        <authorList>
            <person name="Herrera S."/>
            <person name="Cordes E."/>
        </authorList>
    </citation>
    <scope>NUCLEOTIDE SEQUENCE</scope>
    <source>
        <strain evidence="7">USNM1676648</strain>
        <tissue evidence="7">Polyp</tissue>
    </source>
</reference>
<sequence>MDMENVTEEIKKYVKRIRSMAIEPQLSMPDVILWMISGNKRVAYCRIPAHRLLFSETKEACGKFCGKPIELLLKYPGRNAEETPHEIPALVRLELWLGLATHQQHWIKRENGEFNVYAET</sequence>
<dbReference type="GO" id="GO:0016020">
    <property type="term" value="C:membrane"/>
    <property type="evidence" value="ECO:0007669"/>
    <property type="project" value="UniProtKB-SubCell"/>
</dbReference>
<keyword evidence="2" id="KW-0812">Transmembrane</keyword>
<evidence type="ECO:0000256" key="5">
    <source>
        <dbReference type="ARBA" id="ARBA00023136"/>
    </source>
</evidence>
<dbReference type="Proteomes" id="UP001163046">
    <property type="component" value="Unassembled WGS sequence"/>
</dbReference>
<evidence type="ECO:0000256" key="1">
    <source>
        <dbReference type="ARBA" id="ARBA00004370"/>
    </source>
</evidence>
<dbReference type="SMART" id="SM01201">
    <property type="entry name" value="FerB"/>
    <property type="match status" value="1"/>
</dbReference>
<evidence type="ECO:0000259" key="6">
    <source>
        <dbReference type="SMART" id="SM01201"/>
    </source>
</evidence>
<dbReference type="GO" id="GO:0007009">
    <property type="term" value="P:plasma membrane organization"/>
    <property type="evidence" value="ECO:0007669"/>
    <property type="project" value="TreeGrafter"/>
</dbReference>
<dbReference type="Pfam" id="PF08150">
    <property type="entry name" value="FerB"/>
    <property type="match status" value="1"/>
</dbReference>
<dbReference type="InterPro" id="IPR037721">
    <property type="entry name" value="Ferlin"/>
</dbReference>
<accession>A0A9X0CTI7</accession>
<proteinExistence type="predicted"/>
<dbReference type="EMBL" id="MU826814">
    <property type="protein sequence ID" value="KAJ7375522.1"/>
    <property type="molecule type" value="Genomic_DNA"/>
</dbReference>
<keyword evidence="8" id="KW-1185">Reference proteome</keyword>
<evidence type="ECO:0000313" key="8">
    <source>
        <dbReference type="Proteomes" id="UP001163046"/>
    </source>
</evidence>
<gene>
    <name evidence="7" type="ORF">OS493_040671</name>
</gene>
<dbReference type="OrthoDB" id="270970at2759"/>
<protein>
    <recommendedName>
        <fullName evidence="6">Ferlin B-domain domain-containing protein</fullName>
    </recommendedName>
</protein>
<organism evidence="7 8">
    <name type="scientific">Desmophyllum pertusum</name>
    <dbReference type="NCBI Taxonomy" id="174260"/>
    <lineage>
        <taxon>Eukaryota</taxon>
        <taxon>Metazoa</taxon>
        <taxon>Cnidaria</taxon>
        <taxon>Anthozoa</taxon>
        <taxon>Hexacorallia</taxon>
        <taxon>Scleractinia</taxon>
        <taxon>Caryophylliina</taxon>
        <taxon>Caryophylliidae</taxon>
        <taxon>Desmophyllum</taxon>
    </lineage>
</organism>
<evidence type="ECO:0000256" key="3">
    <source>
        <dbReference type="ARBA" id="ARBA00022737"/>
    </source>
</evidence>
<dbReference type="InterPro" id="IPR012561">
    <property type="entry name" value="Ferlin_B-domain"/>
</dbReference>
<dbReference type="AlphaFoldDB" id="A0A9X0CTI7"/>
<dbReference type="GO" id="GO:0061025">
    <property type="term" value="P:membrane fusion"/>
    <property type="evidence" value="ECO:0007669"/>
    <property type="project" value="TreeGrafter"/>
</dbReference>
<feature type="non-terminal residue" evidence="7">
    <location>
        <position position="120"/>
    </location>
</feature>